<dbReference type="EMBL" id="AP024483">
    <property type="protein sequence ID" value="BCS83607.1"/>
    <property type="molecule type" value="Genomic_DNA"/>
</dbReference>
<keyword evidence="1" id="KW-0175">Coiled coil</keyword>
<dbReference type="Proteomes" id="UP001321479">
    <property type="component" value="Segment"/>
</dbReference>
<dbReference type="RefSeq" id="YP_010842215.1">
    <property type="nucleotide sequence ID" value="NC_079139.1"/>
</dbReference>
<evidence type="ECO:0000313" key="3">
    <source>
        <dbReference type="Proteomes" id="UP001321479"/>
    </source>
</evidence>
<proteinExistence type="predicted"/>
<feature type="coiled-coil region" evidence="1">
    <location>
        <begin position="197"/>
        <end position="289"/>
    </location>
</feature>
<evidence type="ECO:0000313" key="2">
    <source>
        <dbReference type="EMBL" id="BCS83607.1"/>
    </source>
</evidence>
<accession>A0ABM7NU70</accession>
<keyword evidence="3" id="KW-1185">Reference proteome</keyword>
<name>A0ABM7NU70_9VIRU</name>
<sequence>MRIVKKYWKLLYFIRARKNKRCGYYFIRIKPGEFSKKELINYIDKEINNYQLIYSSKIDPEVLWKELKDTSIDRQFFDFIGTSIVSTKKYCVNFDDIILFVGYGQKIGAVRKLMNNYRENVDFVDLNYDEMKVNESVSNLSDNKPSHGGHKKRCIFLTKFAAYSFIIECQTVRAKEIRSHVIDVYNKYHDLLVFCKQKNHQNNYDKAKNNAVQLYNKRQDKKHSDYVQNKQREIKSIRQSVDEIRRQKDDINNKNIVLEHELNKYKNLLHQSENLLDKFKSEMKQIASECPDKNLKHKLIKKINSY</sequence>
<protein>
    <recommendedName>
        <fullName evidence="4">MSV199 domain-containing protein</fullName>
    </recommendedName>
</protein>
<evidence type="ECO:0000256" key="1">
    <source>
        <dbReference type="SAM" id="Coils"/>
    </source>
</evidence>
<reference evidence="2 3" key="1">
    <citation type="submission" date="2021-02" db="EMBL/GenBank/DDBJ databases">
        <title>Cotonvirus japonicus, which uses Golgi apparatus of host cells for its virion factory, phylogenetically links tailed tupanvirus and icosahedral mimivirus.</title>
        <authorList>
            <person name="Takahashi H."/>
            <person name="Fukaya S."/>
            <person name="Song C."/>
            <person name="Murata K."/>
            <person name="Takemura M."/>
        </authorList>
    </citation>
    <scope>NUCLEOTIDE SEQUENCE [LARGE SCALE GENOMIC DNA]</scope>
</reference>
<evidence type="ECO:0008006" key="4">
    <source>
        <dbReference type="Google" id="ProtNLM"/>
    </source>
</evidence>
<dbReference type="GeneID" id="80558812"/>
<organism evidence="2 3">
    <name type="scientific">Cotonvirus japonicus</name>
    <dbReference type="NCBI Taxonomy" id="2811091"/>
    <lineage>
        <taxon>Viruses</taxon>
        <taxon>Varidnaviria</taxon>
        <taxon>Bamfordvirae</taxon>
        <taxon>Nucleocytoviricota</taxon>
        <taxon>Megaviricetes</taxon>
        <taxon>Imitervirales</taxon>
        <taxon>Mimiviridae</taxon>
        <taxon>Megamimivirinae</taxon>
        <taxon>Cotonvirus</taxon>
        <taxon>Cotonvirus japonicum</taxon>
    </lineage>
</organism>